<dbReference type="RefSeq" id="WP_196396029.1">
    <property type="nucleotide sequence ID" value="NZ_JADNYM010000007.1"/>
</dbReference>
<gene>
    <name evidence="2" type="ORF">IV500_06625</name>
</gene>
<accession>A0A931CSR0</accession>
<feature type="region of interest" description="Disordered" evidence="1">
    <location>
        <begin position="1"/>
        <end position="41"/>
    </location>
</feature>
<organism evidence="2 3">
    <name type="scientific">Arthrobacter terrae</name>
    <dbReference type="NCBI Taxonomy" id="2935737"/>
    <lineage>
        <taxon>Bacteria</taxon>
        <taxon>Bacillati</taxon>
        <taxon>Actinomycetota</taxon>
        <taxon>Actinomycetes</taxon>
        <taxon>Micrococcales</taxon>
        <taxon>Micrococcaceae</taxon>
        <taxon>Arthrobacter</taxon>
    </lineage>
</organism>
<evidence type="ECO:0000256" key="1">
    <source>
        <dbReference type="SAM" id="MobiDB-lite"/>
    </source>
</evidence>
<comment type="caution">
    <text evidence="2">The sequence shown here is derived from an EMBL/GenBank/DDBJ whole genome shotgun (WGS) entry which is preliminary data.</text>
</comment>
<proteinExistence type="predicted"/>
<reference evidence="2 3" key="1">
    <citation type="submission" date="2020-11" db="EMBL/GenBank/DDBJ databases">
        <title>Arthrobacter antarcticus sp. nov., isolated from Antarctic Soil.</title>
        <authorList>
            <person name="Li J."/>
        </authorList>
    </citation>
    <scope>NUCLEOTIDE SEQUENCE [LARGE SCALE GENOMIC DNA]</scope>
    <source>
        <strain evidence="2 3">Z1-20</strain>
    </source>
</reference>
<evidence type="ECO:0000313" key="2">
    <source>
        <dbReference type="EMBL" id="MBG0739073.1"/>
    </source>
</evidence>
<dbReference type="Proteomes" id="UP000655366">
    <property type="component" value="Unassembled WGS sequence"/>
</dbReference>
<protein>
    <submittedName>
        <fullName evidence="2">Uncharacterized protein</fullName>
    </submittedName>
</protein>
<name>A0A931CSR0_9MICC</name>
<sequence>MASEMTDRTPPTAELDSLTAKATRRYLPPGHFRDDDPADDYADVSAKEVDWDMEDEFLDGEEVVVRR</sequence>
<keyword evidence="3" id="KW-1185">Reference proteome</keyword>
<dbReference type="EMBL" id="JADNYM010000007">
    <property type="protein sequence ID" value="MBG0739073.1"/>
    <property type="molecule type" value="Genomic_DNA"/>
</dbReference>
<evidence type="ECO:0000313" key="3">
    <source>
        <dbReference type="Proteomes" id="UP000655366"/>
    </source>
</evidence>
<dbReference type="AlphaFoldDB" id="A0A931CSR0"/>